<sequence>MYPKVFIQKMYLRFRKFMKGLSSRSYRITQEGAFAVLAKAKEAEARGKNVIHMEIGEPDFDTPENIKRAAMDALAKGATHYTPTPGIAELRMAIAEKVSADLGVNVDWKNVLVTVGCKEAIFASIMSVVEDGDEVIYPNPGYPAYESVTAYAGGKPVPLRLSESNGFRMTPEEVNELVTNRTKAIIINSPHNPCGSVLRKEDVKGLVEIAEDAGAFLISDEIYYPILFDGLKHYSPLSFAREDNVILVDGFSKRYAMTGWRLGYAVVPSGLVDPMTKLLNNMTSCPSQFVQYAGIEALKGPQDSVRKMVNTYESRRNAVLEELKKVEGITYLKPQGAFYLFINVQKVLSRVGMSSEQLVVKLIEDYGVAVLHGSSMGSYGEGFIRISFANSIENLLEGISRLGRAFSSMLSQ</sequence>
<accession>A0A2R7Y2J8</accession>
<comment type="cofactor">
    <cofactor evidence="1 7">
        <name>pyridoxal 5'-phosphate</name>
        <dbReference type="ChEBI" id="CHEBI:597326"/>
    </cofactor>
</comment>
<evidence type="ECO:0000256" key="5">
    <source>
        <dbReference type="ARBA" id="ARBA00022679"/>
    </source>
</evidence>
<reference evidence="9 10" key="1">
    <citation type="submission" date="2017-04" db="EMBL/GenBank/DDBJ databases">
        <title>Draft Aigarchaeota genome from a New Zealand hot spring.</title>
        <authorList>
            <person name="Reysenbach A.-L."/>
            <person name="Donaho J.A."/>
            <person name="Gerhart J."/>
            <person name="Kelley J.F."/>
            <person name="Kouba K."/>
            <person name="Podar M."/>
            <person name="Stott M."/>
        </authorList>
    </citation>
    <scope>NUCLEOTIDE SEQUENCE [LARGE SCALE GENOMIC DNA]</scope>
    <source>
        <strain evidence="9">NZ13_MG1</strain>
    </source>
</reference>
<evidence type="ECO:0000256" key="4">
    <source>
        <dbReference type="ARBA" id="ARBA00022576"/>
    </source>
</evidence>
<keyword evidence="6" id="KW-0663">Pyridoxal phosphate</keyword>
<evidence type="ECO:0000256" key="6">
    <source>
        <dbReference type="ARBA" id="ARBA00022898"/>
    </source>
</evidence>
<evidence type="ECO:0000259" key="8">
    <source>
        <dbReference type="Pfam" id="PF00155"/>
    </source>
</evidence>
<dbReference type="GO" id="GO:0008483">
    <property type="term" value="F:transaminase activity"/>
    <property type="evidence" value="ECO:0007669"/>
    <property type="project" value="UniProtKB-KW"/>
</dbReference>
<evidence type="ECO:0000313" key="9">
    <source>
        <dbReference type="EMBL" id="PUA31750.1"/>
    </source>
</evidence>
<evidence type="ECO:0000256" key="1">
    <source>
        <dbReference type="ARBA" id="ARBA00001933"/>
    </source>
</evidence>
<dbReference type="PANTHER" id="PTHR46383:SF1">
    <property type="entry name" value="ASPARTATE AMINOTRANSFERASE"/>
    <property type="match status" value="1"/>
</dbReference>
<dbReference type="Pfam" id="PF00155">
    <property type="entry name" value="Aminotran_1_2"/>
    <property type="match status" value="1"/>
</dbReference>
<dbReference type="AlphaFoldDB" id="A0A2R7Y2J8"/>
<evidence type="ECO:0000256" key="7">
    <source>
        <dbReference type="RuleBase" id="RU000481"/>
    </source>
</evidence>
<dbReference type="GO" id="GO:0030170">
    <property type="term" value="F:pyridoxal phosphate binding"/>
    <property type="evidence" value="ECO:0007669"/>
    <property type="project" value="InterPro"/>
</dbReference>
<keyword evidence="5 7" id="KW-0808">Transferase</keyword>
<dbReference type="Gene3D" id="3.90.1150.10">
    <property type="entry name" value="Aspartate Aminotransferase, domain 1"/>
    <property type="match status" value="1"/>
</dbReference>
<dbReference type="InterPro" id="IPR050596">
    <property type="entry name" value="AspAT/PAT-like"/>
</dbReference>
<dbReference type="InterPro" id="IPR015422">
    <property type="entry name" value="PyrdxlP-dep_Trfase_small"/>
</dbReference>
<protein>
    <recommendedName>
        <fullName evidence="7">Aminotransferase</fullName>
        <ecNumber evidence="7">2.6.1.-</ecNumber>
    </recommendedName>
</protein>
<gene>
    <name evidence="9" type="ORF">B9J98_05370</name>
</gene>
<evidence type="ECO:0000256" key="3">
    <source>
        <dbReference type="ARBA" id="ARBA00011738"/>
    </source>
</evidence>
<proteinExistence type="inferred from homology"/>
<comment type="similarity">
    <text evidence="2 7">Belongs to the class-I pyridoxal-phosphate-dependent aminotransferase family.</text>
</comment>
<dbReference type="Proteomes" id="UP000244066">
    <property type="component" value="Unassembled WGS sequence"/>
</dbReference>
<evidence type="ECO:0000313" key="10">
    <source>
        <dbReference type="Proteomes" id="UP000244066"/>
    </source>
</evidence>
<feature type="domain" description="Aminotransferase class I/classII large" evidence="8">
    <location>
        <begin position="49"/>
        <end position="399"/>
    </location>
</feature>
<dbReference type="CDD" id="cd00609">
    <property type="entry name" value="AAT_like"/>
    <property type="match status" value="1"/>
</dbReference>
<dbReference type="InterPro" id="IPR015424">
    <property type="entry name" value="PyrdxlP-dep_Trfase"/>
</dbReference>
<organism evidence="9 10">
    <name type="scientific">Candidatus Terraquivivens tikiterensis</name>
    <dbReference type="NCBI Taxonomy" id="1980982"/>
    <lineage>
        <taxon>Archaea</taxon>
        <taxon>Nitrososphaerota</taxon>
        <taxon>Candidatus Wolframiiraptoraceae</taxon>
        <taxon>Candidatus Terraquivivens</taxon>
    </lineage>
</organism>
<comment type="caution">
    <text evidence="9">The sequence shown here is derived from an EMBL/GenBank/DDBJ whole genome shotgun (WGS) entry which is preliminary data.</text>
</comment>
<comment type="subunit">
    <text evidence="3">Homodimer.</text>
</comment>
<dbReference type="SUPFAM" id="SSF53383">
    <property type="entry name" value="PLP-dependent transferases"/>
    <property type="match status" value="1"/>
</dbReference>
<name>A0A2R7Y2J8_9ARCH</name>
<dbReference type="GO" id="GO:0006520">
    <property type="term" value="P:amino acid metabolic process"/>
    <property type="evidence" value="ECO:0007669"/>
    <property type="project" value="InterPro"/>
</dbReference>
<dbReference type="EC" id="2.6.1.-" evidence="7"/>
<keyword evidence="4 7" id="KW-0032">Aminotransferase</keyword>
<dbReference type="FunFam" id="3.40.640.10:FF:000033">
    <property type="entry name" value="Aspartate aminotransferase"/>
    <property type="match status" value="1"/>
</dbReference>
<evidence type="ECO:0000256" key="2">
    <source>
        <dbReference type="ARBA" id="ARBA00007441"/>
    </source>
</evidence>
<dbReference type="EMBL" id="NDWU01000013">
    <property type="protein sequence ID" value="PUA31750.1"/>
    <property type="molecule type" value="Genomic_DNA"/>
</dbReference>
<dbReference type="PROSITE" id="PS00105">
    <property type="entry name" value="AA_TRANSFER_CLASS_1"/>
    <property type="match status" value="1"/>
</dbReference>
<dbReference type="Gene3D" id="3.40.640.10">
    <property type="entry name" value="Type I PLP-dependent aspartate aminotransferase-like (Major domain)"/>
    <property type="match status" value="1"/>
</dbReference>
<dbReference type="PANTHER" id="PTHR46383">
    <property type="entry name" value="ASPARTATE AMINOTRANSFERASE"/>
    <property type="match status" value="1"/>
</dbReference>
<dbReference type="InterPro" id="IPR015421">
    <property type="entry name" value="PyrdxlP-dep_Trfase_major"/>
</dbReference>
<dbReference type="InterPro" id="IPR004838">
    <property type="entry name" value="NHTrfase_class1_PyrdxlP-BS"/>
</dbReference>
<dbReference type="InterPro" id="IPR004839">
    <property type="entry name" value="Aminotransferase_I/II_large"/>
</dbReference>